<reference evidence="2 3" key="1">
    <citation type="submission" date="2018-05" db="EMBL/GenBank/DDBJ databases">
        <title>Genomic Encyclopedia of Type Strains, Phase IV (KMG-IV): sequencing the most valuable type-strain genomes for metagenomic binning, comparative biology and taxonomic classification.</title>
        <authorList>
            <person name="Goeker M."/>
        </authorList>
    </citation>
    <scope>NUCLEOTIDE SEQUENCE [LARGE SCALE GENOMIC DNA]</scope>
    <source>
        <strain evidence="2 3">DSM 566</strain>
    </source>
</reference>
<dbReference type="EMBL" id="QJJS01000016">
    <property type="protein sequence ID" value="PXW94017.1"/>
    <property type="molecule type" value="Genomic_DNA"/>
</dbReference>
<sequence length="1670" mass="177702">MPRPPQITELAALRTRRQQDRTALSSAITEVERARRQRDRLIAGAADDQAIAAARQACDEAGRRYQASRASRQQTLVSISALSQAAARAEDDEQSAALFASLEGEFPILMMPVRLETRYLRDALGRPDLLVRLYPDAVQVSRHLGALTEAELLAGQAYWRARFDRPVQGPEAGAEPAERQREQRAQALWADLVRTLRAPRAAYVVNRTRPLNAGLLEAEPAAPVEPDFGPAPATASRLAAQPTALALPERYGVIGLARGGQVVFRRFGAPVPRELAMAPIIEPGEAPPPGQAPDPFDGEAGWLARLEPALAQGMAVRITQADVDAYRARHAGTPVFSLNDELERLVVIGVDWTLTPDEAATEIAELFEGQAASAGIGFIPVGTPTNNTTAGSSGHSPSLLRDPAAAQPTPPAPGTSAVETLRFALGLPEHSFTQVNLPGAELDDGALGGHMANALYAGTIGSYLHEMWSDPAGPHRLDAGTLESLREHVVSCLRPAGPLQPLRIDTQPYGVLPVVAAGRFVGQDAFESGLAQVLGLLRPSWRLALEQVPRFDGQVPTTHALLQQGPWAQAVSYRRIEREPVASSAQLLLARFQQSQRQLPGGLFMQLMSAAWGAQTVSSVSMASLAQATTMMEAETSRLPAAMPWVMADPEVRTREADAATPAPAYLGEIAQAIDRGVDLKGRFAQMRQAGSLLQGLLAWSVDREADAGNLSLVTQVSQAVLAGQAQSLMKTPRALGIEAAAPVEAGLEIEDSGQLAALRLPSRTGDDTIGTHVARQASAAHHAARAEGLKVEYAAWHQSHRREALDDWKLKLRLPGRHLASVRSSLDELGGRTVGELNWALRTTLDAFDHRLDAWCTSLATRRLARLRAGSDGQRRTGLHVGAFGWVERLRPDPVGRRESRGHLLAPSLRHAAAAAVLRSGYDNGDARERQALALDLSSHRVRAARDLFEGLAQGQPLAVLLGYRFERGLRDAALGQYILTGRQTFPLRPAGLRADGTSEAVSEVIATRDVVDGVKLLSLTAGQLADALATAHAAAGLAVAAPDLDRLRALHGELSELWDAVADVSITESVHQLAQGNMERAAAALATLDKQTQPVEPQSVLSPRDGISYTQRVVLLLDPGAPAPEGWPVDEMARAEPWVNAWLAELIGAPGRWRMRASAQVEGELQPLSIEVRVDGLGASPLTLMMAVNAPGTGSGADQVGPAEGDAGGIQGLSRLRLMVVEALRATLGQRFPGRPASLVIEEQRPGESGLLHLEALLALAQRLLVQSRPATRRDLAVIEPRFDRGSSDGDFPGVQADELFARADAARRAMAQVQTRLDAAVTQADLAQVRALLARCRPYGVLGAEAEHRPDRDGAARDEADRARAVAALADLEARQRRIDGLLAGVDASLAASTAVAIDVLKTIFGKAFPVVPLFSMGPAAPVVQASLAAQGTLTAGRPAAVAGWLPKISKVRDGVERLQSVLLAHEALVGALPSRRFVVLQSTARPTPTAPWQQAWMALPEAWPAGPQAALLGTAHQRPDLAVALLRPDGLVSVHEDTLLAGLVCDDWAETVPLHTSTAAIAFHFDAPGARPPQSLLLAVPPQVGMAAWSFEAVLDTVLEAAELARLRAVQPAQLAGAVNLALPMNAISDSVRADTAGFDIKWLADEALRATAAVTAGSVFAKGKV</sequence>
<organism evidence="2 3">
    <name type="scientific">Sphaerotilus hippei</name>
    <dbReference type="NCBI Taxonomy" id="744406"/>
    <lineage>
        <taxon>Bacteria</taxon>
        <taxon>Pseudomonadati</taxon>
        <taxon>Pseudomonadota</taxon>
        <taxon>Betaproteobacteria</taxon>
        <taxon>Burkholderiales</taxon>
        <taxon>Sphaerotilaceae</taxon>
        <taxon>Sphaerotilus</taxon>
    </lineage>
</organism>
<keyword evidence="3" id="KW-1185">Reference proteome</keyword>
<dbReference type="Proteomes" id="UP000247811">
    <property type="component" value="Unassembled WGS sequence"/>
</dbReference>
<protein>
    <submittedName>
        <fullName evidence="2">Uncharacterized protein</fullName>
    </submittedName>
</protein>
<feature type="compositionally biased region" description="Polar residues" evidence="1">
    <location>
        <begin position="383"/>
        <end position="396"/>
    </location>
</feature>
<evidence type="ECO:0000256" key="1">
    <source>
        <dbReference type="SAM" id="MobiDB-lite"/>
    </source>
</evidence>
<comment type="caution">
    <text evidence="2">The sequence shown here is derived from an EMBL/GenBank/DDBJ whole genome shotgun (WGS) entry which is preliminary data.</text>
</comment>
<name>A0A318H7Z4_9BURK</name>
<feature type="region of interest" description="Disordered" evidence="1">
    <location>
        <begin position="383"/>
        <end position="416"/>
    </location>
</feature>
<dbReference type="RefSeq" id="WP_110401776.1">
    <property type="nucleotide sequence ID" value="NZ_QJJS01000016.1"/>
</dbReference>
<evidence type="ECO:0000313" key="3">
    <source>
        <dbReference type="Proteomes" id="UP000247811"/>
    </source>
</evidence>
<accession>A0A318H7Z4</accession>
<dbReference type="OrthoDB" id="9757728at2"/>
<gene>
    <name evidence="2" type="ORF">C7444_11650</name>
</gene>
<proteinExistence type="predicted"/>
<evidence type="ECO:0000313" key="2">
    <source>
        <dbReference type="EMBL" id="PXW94017.1"/>
    </source>
</evidence>